<dbReference type="RefSeq" id="WP_227890659.1">
    <property type="nucleotide sequence ID" value="NZ_CP095461.1"/>
</dbReference>
<feature type="transmembrane region" description="Helical" evidence="8">
    <location>
        <begin position="289"/>
        <end position="313"/>
    </location>
</feature>
<evidence type="ECO:0000256" key="8">
    <source>
        <dbReference type="SAM" id="Phobius"/>
    </source>
</evidence>
<evidence type="ECO:0000256" key="7">
    <source>
        <dbReference type="SAM" id="MobiDB-lite"/>
    </source>
</evidence>
<evidence type="ECO:0000313" key="11">
    <source>
        <dbReference type="EMBL" id="MCC3265840.1"/>
    </source>
</evidence>
<name>A0A9X1LZS6_9MICC</name>
<gene>
    <name evidence="12" type="ORF">LJ751_04370</name>
    <name evidence="11" type="ORF">LJ752_07255</name>
</gene>
<accession>A0A9X1LZS6</accession>
<dbReference type="PANTHER" id="PTHR30572">
    <property type="entry name" value="MEMBRANE COMPONENT OF TRANSPORTER-RELATED"/>
    <property type="match status" value="1"/>
</dbReference>
<proteinExistence type="inferred from homology"/>
<comment type="similarity">
    <text evidence="6">Belongs to the ABC-4 integral membrane protein family.</text>
</comment>
<feature type="transmembrane region" description="Helical" evidence="8">
    <location>
        <begin position="380"/>
        <end position="402"/>
    </location>
</feature>
<dbReference type="InterPro" id="IPR050250">
    <property type="entry name" value="Macrolide_Exporter_MacB"/>
</dbReference>
<sequence>MTAGDILRSAVSNTFRSKVRTALTVVAIFIGAFTLTLTSAIGAGVSDYIDKQVGAIGGDNLMTVSPTTEAAAEDDGPKEYNPDGAATQGNFTLLSDADIETIRTTEGIEKVEPAAMLAPDYIQYDGGAKFELTTNPMVGLADADLAAGRQLGEGTGAEMLIPSSYVEPLGFADADAALDQTVSIAVTDYAGTQHTVEAVIAGVQNDSLFGDGAGFNSDLRAELDALQRTGIPEGVSTGYITSIAFLDAGADEEQIAAVKADLEAQGFTGLTVADQIGAIQTVINGIIGVLNAFAVIALIAAGFGIVNTLLMSVQERTREIGLMKAMGMGGGKIFALFSFEAIFIGFLGSALGAGVAIGLGTAISSVLSNTVLSALPGLNIMLFTPASVATIIGVVMLIAFLAGTLPARRAARQNPIDALRYE</sequence>
<dbReference type="Pfam" id="PF02687">
    <property type="entry name" value="FtsX"/>
    <property type="match status" value="1"/>
</dbReference>
<evidence type="ECO:0000313" key="12">
    <source>
        <dbReference type="EMBL" id="MCC3268596.1"/>
    </source>
</evidence>
<dbReference type="EMBL" id="JAJFZP010000005">
    <property type="protein sequence ID" value="MCC3268596.1"/>
    <property type="molecule type" value="Genomic_DNA"/>
</dbReference>
<keyword evidence="3 8" id="KW-0812">Transmembrane</keyword>
<evidence type="ECO:0000259" key="10">
    <source>
        <dbReference type="Pfam" id="PF12704"/>
    </source>
</evidence>
<keyword evidence="4 8" id="KW-1133">Transmembrane helix</keyword>
<feature type="region of interest" description="Disordered" evidence="7">
    <location>
        <begin position="67"/>
        <end position="86"/>
    </location>
</feature>
<feature type="domain" description="ABC3 transporter permease C-terminal" evidence="9">
    <location>
        <begin position="292"/>
        <end position="415"/>
    </location>
</feature>
<feature type="transmembrane region" description="Helical" evidence="8">
    <location>
        <begin position="21"/>
        <end position="43"/>
    </location>
</feature>
<keyword evidence="5 8" id="KW-0472">Membrane</keyword>
<keyword evidence="2" id="KW-1003">Cell membrane</keyword>
<evidence type="ECO:0000256" key="2">
    <source>
        <dbReference type="ARBA" id="ARBA00022475"/>
    </source>
</evidence>
<evidence type="ECO:0000259" key="9">
    <source>
        <dbReference type="Pfam" id="PF02687"/>
    </source>
</evidence>
<dbReference type="AlphaFoldDB" id="A0A9X1LZS6"/>
<dbReference type="InterPro" id="IPR003838">
    <property type="entry name" value="ABC3_permease_C"/>
</dbReference>
<dbReference type="GO" id="GO:0005886">
    <property type="term" value="C:plasma membrane"/>
    <property type="evidence" value="ECO:0007669"/>
    <property type="project" value="UniProtKB-SubCell"/>
</dbReference>
<evidence type="ECO:0000313" key="13">
    <source>
        <dbReference type="Proteomes" id="UP001139168"/>
    </source>
</evidence>
<feature type="transmembrane region" description="Helical" evidence="8">
    <location>
        <begin position="334"/>
        <end position="360"/>
    </location>
</feature>
<dbReference type="Proteomes" id="UP001139264">
    <property type="component" value="Unassembled WGS sequence"/>
</dbReference>
<evidence type="ECO:0000256" key="3">
    <source>
        <dbReference type="ARBA" id="ARBA00022692"/>
    </source>
</evidence>
<dbReference type="Proteomes" id="UP001139168">
    <property type="component" value="Unassembled WGS sequence"/>
</dbReference>
<evidence type="ECO:0000313" key="14">
    <source>
        <dbReference type="Proteomes" id="UP001139264"/>
    </source>
</evidence>
<dbReference type="GO" id="GO:0022857">
    <property type="term" value="F:transmembrane transporter activity"/>
    <property type="evidence" value="ECO:0007669"/>
    <property type="project" value="TreeGrafter"/>
</dbReference>
<dbReference type="InterPro" id="IPR025857">
    <property type="entry name" value="MacB_PCD"/>
</dbReference>
<evidence type="ECO:0000256" key="5">
    <source>
        <dbReference type="ARBA" id="ARBA00023136"/>
    </source>
</evidence>
<reference evidence="12" key="1">
    <citation type="submission" date="2021-10" db="EMBL/GenBank/DDBJ databases">
        <title>Novel species in genus Arthrobacter.</title>
        <authorList>
            <person name="Liu Y."/>
        </authorList>
    </citation>
    <scope>NUCLEOTIDE SEQUENCE</scope>
    <source>
        <strain evidence="11">Zg-Y786</strain>
        <strain evidence="12">Zg-Y809</strain>
    </source>
</reference>
<evidence type="ECO:0000256" key="6">
    <source>
        <dbReference type="ARBA" id="ARBA00038076"/>
    </source>
</evidence>
<organism evidence="12 14">
    <name type="scientific">Arthrobacter gengyunqii</name>
    <dbReference type="NCBI Taxonomy" id="2886940"/>
    <lineage>
        <taxon>Bacteria</taxon>
        <taxon>Bacillati</taxon>
        <taxon>Actinomycetota</taxon>
        <taxon>Actinomycetes</taxon>
        <taxon>Micrococcales</taxon>
        <taxon>Micrococcaceae</taxon>
        <taxon>Arthrobacter</taxon>
    </lineage>
</organism>
<evidence type="ECO:0000256" key="1">
    <source>
        <dbReference type="ARBA" id="ARBA00004651"/>
    </source>
</evidence>
<comment type="caution">
    <text evidence="12">The sequence shown here is derived from an EMBL/GenBank/DDBJ whole genome shotgun (WGS) entry which is preliminary data.</text>
</comment>
<protein>
    <submittedName>
        <fullName evidence="12">ABC transporter permease</fullName>
    </submittedName>
</protein>
<comment type="subcellular location">
    <subcellularLocation>
        <location evidence="1">Cell membrane</location>
        <topology evidence="1">Multi-pass membrane protein</topology>
    </subcellularLocation>
</comment>
<dbReference type="PANTHER" id="PTHR30572:SF4">
    <property type="entry name" value="ABC TRANSPORTER PERMEASE YTRF"/>
    <property type="match status" value="1"/>
</dbReference>
<dbReference type="Pfam" id="PF12704">
    <property type="entry name" value="MacB_PCD"/>
    <property type="match status" value="1"/>
</dbReference>
<feature type="domain" description="MacB-like periplasmic core" evidence="10">
    <location>
        <begin position="21"/>
        <end position="263"/>
    </location>
</feature>
<dbReference type="EMBL" id="JAJFZQ010000005">
    <property type="protein sequence ID" value="MCC3265840.1"/>
    <property type="molecule type" value="Genomic_DNA"/>
</dbReference>
<keyword evidence="13" id="KW-1185">Reference proteome</keyword>
<evidence type="ECO:0000256" key="4">
    <source>
        <dbReference type="ARBA" id="ARBA00022989"/>
    </source>
</evidence>